<protein>
    <submittedName>
        <fullName evidence="5">AMP-binding protein</fullName>
    </submittedName>
</protein>
<dbReference type="RefSeq" id="WP_379564432.1">
    <property type="nucleotide sequence ID" value="NZ_JBHSQK010000007.1"/>
</dbReference>
<dbReference type="Gene3D" id="3.30.300.30">
    <property type="match status" value="1"/>
</dbReference>
<proteinExistence type="inferred from homology"/>
<organism evidence="5 6">
    <name type="scientific">Pseudonocardia lutea</name>
    <dbReference type="NCBI Taxonomy" id="2172015"/>
    <lineage>
        <taxon>Bacteria</taxon>
        <taxon>Bacillati</taxon>
        <taxon>Actinomycetota</taxon>
        <taxon>Actinomycetes</taxon>
        <taxon>Pseudonocardiales</taxon>
        <taxon>Pseudonocardiaceae</taxon>
        <taxon>Pseudonocardia</taxon>
    </lineage>
</organism>
<accession>A0ABW1I1B3</accession>
<evidence type="ECO:0000313" key="5">
    <source>
        <dbReference type="EMBL" id="MFC5947511.1"/>
    </source>
</evidence>
<dbReference type="Gene3D" id="3.40.50.12780">
    <property type="entry name" value="N-terminal domain of ligase-like"/>
    <property type="match status" value="1"/>
</dbReference>
<dbReference type="SUPFAM" id="SSF56801">
    <property type="entry name" value="Acetyl-CoA synthetase-like"/>
    <property type="match status" value="1"/>
</dbReference>
<dbReference type="InterPro" id="IPR000873">
    <property type="entry name" value="AMP-dep_synth/lig_dom"/>
</dbReference>
<dbReference type="PANTHER" id="PTHR43201">
    <property type="entry name" value="ACYL-COA SYNTHETASE"/>
    <property type="match status" value="1"/>
</dbReference>
<dbReference type="InterPro" id="IPR042099">
    <property type="entry name" value="ANL_N_sf"/>
</dbReference>
<gene>
    <name evidence="5" type="ORF">ACFQH9_04385</name>
</gene>
<sequence length="544" mass="58538">MSTTPTGHVRGRDAPQARRGEELLDAQLDRAAESHGSRTAIVDGTHRLSYLDLARRVDRIAGAMRRRDIGPGDVVSFQLPNWWEASVVHFAAIRLGAVSNPLVPILRRRELSFILTQARSKMLFVPATYRGFDHAALAEELCAEVATLGTSVVVRGTEGRAPTFAELLDEGAEDGPPAAARSASDPVLLMYTSGTEARPKGVLHSHESLVYENRTMIERFSLSERDSVFMPSPVTHISGLLYGIHLPVALGTKAVFLDQWRPEQGHELVRAEGCTFTVGATPFLKGLVDAAPDDAEAGPMRCFVCGGADVPPQLIRLAEEKLGWVAVRAYGSTEFPTLSAGGPDDPLERRATTDGRILGAAEARVLTDDGTEAPPGTVGNLYVRGPEAFLGYLGRAAGEAADPEGWIDTGDQAAIDPEGYVSILGRTKDIILRGGENISAKEVEEILLGHPAVLEVAVVAMPDEVLTERACAFVVTRPGTSLDLAEISRHLESRHLARQKFPERLELVDSLPRTASGKVQKAVLRGQVRDQLIAEGRTALGSAR</sequence>
<dbReference type="Pfam" id="PF13193">
    <property type="entry name" value="AMP-binding_C"/>
    <property type="match status" value="1"/>
</dbReference>
<evidence type="ECO:0000256" key="2">
    <source>
        <dbReference type="ARBA" id="ARBA00022598"/>
    </source>
</evidence>
<comment type="caution">
    <text evidence="5">The sequence shown here is derived from an EMBL/GenBank/DDBJ whole genome shotgun (WGS) entry which is preliminary data.</text>
</comment>
<dbReference type="InterPro" id="IPR045851">
    <property type="entry name" value="AMP-bd_C_sf"/>
</dbReference>
<feature type="domain" description="AMP-dependent synthetase/ligase" evidence="3">
    <location>
        <begin position="28"/>
        <end position="393"/>
    </location>
</feature>
<evidence type="ECO:0000259" key="4">
    <source>
        <dbReference type="Pfam" id="PF13193"/>
    </source>
</evidence>
<keyword evidence="2" id="KW-0436">Ligase</keyword>
<dbReference type="InterPro" id="IPR025110">
    <property type="entry name" value="AMP-bd_C"/>
</dbReference>
<name>A0ABW1I1B3_9PSEU</name>
<comment type="similarity">
    <text evidence="1">Belongs to the ATP-dependent AMP-binding enzyme family.</text>
</comment>
<reference evidence="6" key="1">
    <citation type="journal article" date="2019" name="Int. J. Syst. Evol. Microbiol.">
        <title>The Global Catalogue of Microorganisms (GCM) 10K type strain sequencing project: providing services to taxonomists for standard genome sequencing and annotation.</title>
        <authorList>
            <consortium name="The Broad Institute Genomics Platform"/>
            <consortium name="The Broad Institute Genome Sequencing Center for Infectious Disease"/>
            <person name="Wu L."/>
            <person name="Ma J."/>
        </authorList>
    </citation>
    <scope>NUCLEOTIDE SEQUENCE [LARGE SCALE GENOMIC DNA]</scope>
    <source>
        <strain evidence="6">CGMCC 4.7397</strain>
    </source>
</reference>
<feature type="domain" description="AMP-binding enzyme C-terminal" evidence="4">
    <location>
        <begin position="442"/>
        <end position="518"/>
    </location>
</feature>
<evidence type="ECO:0000256" key="1">
    <source>
        <dbReference type="ARBA" id="ARBA00006432"/>
    </source>
</evidence>
<dbReference type="PANTHER" id="PTHR43201:SF5">
    <property type="entry name" value="MEDIUM-CHAIN ACYL-COA LIGASE ACSF2, MITOCHONDRIAL"/>
    <property type="match status" value="1"/>
</dbReference>
<dbReference type="Proteomes" id="UP001596119">
    <property type="component" value="Unassembled WGS sequence"/>
</dbReference>
<dbReference type="EMBL" id="JBHSQK010000007">
    <property type="protein sequence ID" value="MFC5947511.1"/>
    <property type="molecule type" value="Genomic_DNA"/>
</dbReference>
<evidence type="ECO:0000313" key="6">
    <source>
        <dbReference type="Proteomes" id="UP001596119"/>
    </source>
</evidence>
<evidence type="ECO:0000259" key="3">
    <source>
        <dbReference type="Pfam" id="PF00501"/>
    </source>
</evidence>
<keyword evidence="6" id="KW-1185">Reference proteome</keyword>
<dbReference type="Pfam" id="PF00501">
    <property type="entry name" value="AMP-binding"/>
    <property type="match status" value="1"/>
</dbReference>